<keyword evidence="3" id="KW-1185">Reference proteome</keyword>
<protein>
    <submittedName>
        <fullName evidence="2">Piso0_005404 protein</fullName>
    </submittedName>
</protein>
<name>G8Y233_PICSO</name>
<sequence>MVSEASEKSERKVPRTQATPVQPYFRAPASPSVHPFPCIFVVSCELPSHKARGLYCPPAICLCLTSHAPRWHVRAHRCTCYRRRPRPPPRARVLVKTDLRQVFVNEASTLPHATPEGSSESLPTGQHYAKRQDKPLNRSTTIPSKMSLYKTAARPRHRQNSVSIAITERQK</sequence>
<proteinExistence type="predicted"/>
<accession>G8Y233</accession>
<gene>
    <name evidence="2" type="primary">Piso0_005404</name>
    <name evidence="2" type="ORF">GNLVRS01_PISO0N14379g</name>
</gene>
<feature type="region of interest" description="Disordered" evidence="1">
    <location>
        <begin position="109"/>
        <end position="171"/>
    </location>
</feature>
<dbReference type="AlphaFoldDB" id="G8Y233"/>
<reference evidence="2 3" key="1">
    <citation type="journal article" date="2012" name="G3 (Bethesda)">
        <title>Pichia sorbitophila, an interspecies yeast hybrid reveals early steps of genome resolution following polyploidization.</title>
        <authorList>
            <person name="Leh Louis V."/>
            <person name="Despons L."/>
            <person name="Friedrich A."/>
            <person name="Martin T."/>
            <person name="Durrens P."/>
            <person name="Casaregola S."/>
            <person name="Neuveglise C."/>
            <person name="Fairhead C."/>
            <person name="Marck C."/>
            <person name="Cruz J.A."/>
            <person name="Straub M.L."/>
            <person name="Kugler V."/>
            <person name="Sacerdot C."/>
            <person name="Uzunov Z."/>
            <person name="Thierry A."/>
            <person name="Weiss S."/>
            <person name="Bleykasten C."/>
            <person name="De Montigny J."/>
            <person name="Jacques N."/>
            <person name="Jung P."/>
            <person name="Lemaire M."/>
            <person name="Mallet S."/>
            <person name="Morel G."/>
            <person name="Richard G.F."/>
            <person name="Sarkar A."/>
            <person name="Savel G."/>
            <person name="Schacherer J."/>
            <person name="Seret M.L."/>
            <person name="Talla E."/>
            <person name="Samson G."/>
            <person name="Jubin C."/>
            <person name="Poulain J."/>
            <person name="Vacherie B."/>
            <person name="Barbe V."/>
            <person name="Pelletier E."/>
            <person name="Sherman D.J."/>
            <person name="Westhof E."/>
            <person name="Weissenbach J."/>
            <person name="Baret P.V."/>
            <person name="Wincker P."/>
            <person name="Gaillardin C."/>
            <person name="Dujon B."/>
            <person name="Souciet J.L."/>
        </authorList>
    </citation>
    <scope>NUCLEOTIDE SEQUENCE [LARGE SCALE GENOMIC DNA]</scope>
    <source>
        <strain evidence="3">ATCC MYA-4447 / BCRC 22081 / CBS 7064 / NBRC 10061 / NRRL Y-12695</strain>
    </source>
</reference>
<organism evidence="2 3">
    <name type="scientific">Pichia sorbitophila (strain ATCC MYA-4447 / BCRC 22081 / CBS 7064 / NBRC 10061 / NRRL Y-12695)</name>
    <name type="common">Hybrid yeast</name>
    <dbReference type="NCBI Taxonomy" id="559304"/>
    <lineage>
        <taxon>Eukaryota</taxon>
        <taxon>Fungi</taxon>
        <taxon>Dikarya</taxon>
        <taxon>Ascomycota</taxon>
        <taxon>Saccharomycotina</taxon>
        <taxon>Pichiomycetes</taxon>
        <taxon>Debaryomycetaceae</taxon>
        <taxon>Millerozyma</taxon>
    </lineage>
</organism>
<evidence type="ECO:0000313" key="3">
    <source>
        <dbReference type="Proteomes" id="UP000005222"/>
    </source>
</evidence>
<dbReference type="Proteomes" id="UP000005222">
    <property type="component" value="Chromosome N"/>
</dbReference>
<evidence type="ECO:0000313" key="2">
    <source>
        <dbReference type="EMBL" id="CCE86886.1"/>
    </source>
</evidence>
<dbReference type="EMBL" id="FO082046">
    <property type="protein sequence ID" value="CCE86886.1"/>
    <property type="molecule type" value="Genomic_DNA"/>
</dbReference>
<evidence type="ECO:0000256" key="1">
    <source>
        <dbReference type="SAM" id="MobiDB-lite"/>
    </source>
</evidence>
<dbReference type="InParanoid" id="G8Y233"/>
<dbReference type="HOGENOM" id="CLU_1563444_0_0_1"/>